<dbReference type="Pfam" id="PF13591">
    <property type="entry name" value="MerR_2"/>
    <property type="match status" value="1"/>
</dbReference>
<evidence type="ECO:0000313" key="1">
    <source>
        <dbReference type="EMBL" id="NWF46999.1"/>
    </source>
</evidence>
<proteinExistence type="predicted"/>
<dbReference type="Proteomes" id="UP000545507">
    <property type="component" value="Unassembled WGS sequence"/>
</dbReference>
<dbReference type="SUPFAM" id="SSF46955">
    <property type="entry name" value="Putative DNA-binding domain"/>
    <property type="match status" value="1"/>
</dbReference>
<protein>
    <recommendedName>
        <fullName evidence="3">MerR family transcriptional regulator</fullName>
    </recommendedName>
</protein>
<keyword evidence="2" id="KW-1185">Reference proteome</keyword>
<dbReference type="Gene3D" id="1.10.1660.10">
    <property type="match status" value="1"/>
</dbReference>
<accession>A0A7Y8GY35</accession>
<name>A0A7Y8GY35_9BURK</name>
<reference evidence="1 2" key="1">
    <citation type="submission" date="2019-09" db="EMBL/GenBank/DDBJ databases">
        <title>Hydrogenophaga aromatica sp. nov., isolated from a para-xylene-degrading enrichment culture.</title>
        <authorList>
            <person name="Tancsics A."/>
            <person name="Banerjee S."/>
        </authorList>
    </citation>
    <scope>NUCLEOTIDE SEQUENCE [LARGE SCALE GENOMIC DNA]</scope>
    <source>
        <strain evidence="1 2">D2P1</strain>
    </source>
</reference>
<gene>
    <name evidence="1" type="ORF">F3K02_17315</name>
</gene>
<organism evidence="1 2">
    <name type="scientific">Hydrogenophaga aromaticivorans</name>
    <dbReference type="NCBI Taxonomy" id="2610898"/>
    <lineage>
        <taxon>Bacteria</taxon>
        <taxon>Pseudomonadati</taxon>
        <taxon>Pseudomonadota</taxon>
        <taxon>Betaproteobacteria</taxon>
        <taxon>Burkholderiales</taxon>
        <taxon>Comamonadaceae</taxon>
        <taxon>Hydrogenophaga</taxon>
    </lineage>
</organism>
<evidence type="ECO:0000313" key="2">
    <source>
        <dbReference type="Proteomes" id="UP000545507"/>
    </source>
</evidence>
<sequence length="108" mass="12279">MQAVEWVWLDEVQSVTLPELARVCGISTADVDELVEYGALQPLQTGPSEADLRMFSADCVTRMRTVSKLRLDFDLDLFAVALLLDHIQRIETLEQQVRSLQAQLPQRH</sequence>
<comment type="caution">
    <text evidence="1">The sequence shown here is derived from an EMBL/GenBank/DDBJ whole genome shotgun (WGS) entry which is preliminary data.</text>
</comment>
<dbReference type="InterPro" id="IPR009061">
    <property type="entry name" value="DNA-bd_dom_put_sf"/>
</dbReference>
<evidence type="ECO:0008006" key="3">
    <source>
        <dbReference type="Google" id="ProtNLM"/>
    </source>
</evidence>
<dbReference type="EMBL" id="VYGV01000016">
    <property type="protein sequence ID" value="NWF46999.1"/>
    <property type="molecule type" value="Genomic_DNA"/>
</dbReference>
<dbReference type="AlphaFoldDB" id="A0A7Y8GY35"/>